<dbReference type="OrthoDB" id="8239638at2"/>
<proteinExistence type="predicted"/>
<dbReference type="AlphaFoldDB" id="A0A176YVR3"/>
<evidence type="ECO:0000313" key="1">
    <source>
        <dbReference type="EMBL" id="OAF11788.1"/>
    </source>
</evidence>
<gene>
    <name evidence="1" type="ORF">AYJ54_07980</name>
</gene>
<evidence type="ECO:0000313" key="2">
    <source>
        <dbReference type="Proteomes" id="UP000076959"/>
    </source>
</evidence>
<keyword evidence="2" id="KW-1185">Reference proteome</keyword>
<sequence length="96" mass="10999">MRRSSAMFHSLMMLAIEANQVVGLRTMKLMRGGKRAQREAELMVREKIDAALDATARLMAGASGDAIVRRYRRRVAANAKRLKKPVPIRKRSRRHR</sequence>
<protein>
    <submittedName>
        <fullName evidence="1">Uncharacterized protein</fullName>
    </submittedName>
</protein>
<comment type="caution">
    <text evidence="1">The sequence shown here is derived from an EMBL/GenBank/DDBJ whole genome shotgun (WGS) entry which is preliminary data.</text>
</comment>
<name>A0A176YVR3_9BRAD</name>
<dbReference type="EMBL" id="LUUB01000045">
    <property type="protein sequence ID" value="OAF11788.1"/>
    <property type="molecule type" value="Genomic_DNA"/>
</dbReference>
<dbReference type="RefSeq" id="WP_063699209.1">
    <property type="nucleotide sequence ID" value="NZ_LUUB01000045.1"/>
</dbReference>
<organism evidence="1 2">
    <name type="scientific">Bradyrhizobium centrolobii</name>
    <dbReference type="NCBI Taxonomy" id="1505087"/>
    <lineage>
        <taxon>Bacteria</taxon>
        <taxon>Pseudomonadati</taxon>
        <taxon>Pseudomonadota</taxon>
        <taxon>Alphaproteobacteria</taxon>
        <taxon>Hyphomicrobiales</taxon>
        <taxon>Nitrobacteraceae</taxon>
        <taxon>Bradyrhizobium</taxon>
    </lineage>
</organism>
<accession>A0A176YVR3</accession>
<reference evidence="1 2" key="1">
    <citation type="submission" date="2016-03" db="EMBL/GenBank/DDBJ databases">
        <title>Draft Genome Sequence of the Strain BR 10245 (Bradyrhizobium sp.) isolated from nodules of Centrolobium paraense.</title>
        <authorList>
            <person name="Simoes-Araujo J.L.Sr."/>
            <person name="Barauna A.C."/>
            <person name="Silva K."/>
            <person name="Zilli J.E."/>
        </authorList>
    </citation>
    <scope>NUCLEOTIDE SEQUENCE [LARGE SCALE GENOMIC DNA]</scope>
    <source>
        <strain evidence="1 2">BR 10245</strain>
    </source>
</reference>
<dbReference type="Proteomes" id="UP000076959">
    <property type="component" value="Unassembled WGS sequence"/>
</dbReference>